<dbReference type="RefSeq" id="WP_203828046.1">
    <property type="nucleotide sequence ID" value="NZ_BAAATY010000025.1"/>
</dbReference>
<dbReference type="EMBL" id="BOMS01000094">
    <property type="protein sequence ID" value="GIE69938.1"/>
    <property type="molecule type" value="Genomic_DNA"/>
</dbReference>
<sequence>MRIGIMIGEVRGPATASDLAAQVTAAAGLATIWSAQVSGWDALTTLTLAGTQTAASPSTDTRTAAIRLGTAVVPVRQRHPLTLAGQALSVQAATGNRLTLGIGAGIGAMVTGMYGLPADRPVRYLREYLSVLHPLLRGESVEHRGESLTAIGSAAIPGAEAPPVLLAALGPKMLQLAGEATDGTVTWMTGPRALSTHVVPRITAAAEAAGRAAPQVVAGLPICVTHDEPGARAQIATRYAMAAQIPEYQAVLALENATGAGDVAIVGDEAAITRQLQRLEESGVTEFMATPFGTPADQSRTTRLLHALTDAAGRSHP</sequence>
<evidence type="ECO:0000259" key="2">
    <source>
        <dbReference type="Pfam" id="PF00296"/>
    </source>
</evidence>
<keyword evidence="1" id="KW-0560">Oxidoreductase</keyword>
<protein>
    <submittedName>
        <fullName evidence="3">LLM class F420-dependent oxidoreductase</fullName>
    </submittedName>
</protein>
<evidence type="ECO:0000313" key="3">
    <source>
        <dbReference type="EMBL" id="GIE69938.1"/>
    </source>
</evidence>
<dbReference type="PANTHER" id="PTHR43244">
    <property type="match status" value="1"/>
</dbReference>
<name>A0ABQ4BGY0_9ACTN</name>
<evidence type="ECO:0000313" key="4">
    <source>
        <dbReference type="Proteomes" id="UP000624709"/>
    </source>
</evidence>
<evidence type="ECO:0000256" key="1">
    <source>
        <dbReference type="ARBA" id="ARBA00023002"/>
    </source>
</evidence>
<comment type="caution">
    <text evidence="3">The sequence shown here is derived from an EMBL/GenBank/DDBJ whole genome shotgun (WGS) entry which is preliminary data.</text>
</comment>
<dbReference type="CDD" id="cd01097">
    <property type="entry name" value="Tetrahydromethanopterin_reductase"/>
    <property type="match status" value="1"/>
</dbReference>
<dbReference type="InterPro" id="IPR050564">
    <property type="entry name" value="F420-G6PD/mer"/>
</dbReference>
<dbReference type="InterPro" id="IPR011251">
    <property type="entry name" value="Luciferase-like_dom"/>
</dbReference>
<gene>
    <name evidence="3" type="ORF">Apa02nite_060460</name>
</gene>
<dbReference type="Pfam" id="PF00296">
    <property type="entry name" value="Bac_luciferase"/>
    <property type="match status" value="1"/>
</dbReference>
<dbReference type="Proteomes" id="UP000624709">
    <property type="component" value="Unassembled WGS sequence"/>
</dbReference>
<dbReference type="PANTHER" id="PTHR43244:SF1">
    <property type="entry name" value="5,10-METHYLENETETRAHYDROMETHANOPTERIN REDUCTASE"/>
    <property type="match status" value="1"/>
</dbReference>
<organism evidence="3 4">
    <name type="scientific">Actinoplanes palleronii</name>
    <dbReference type="NCBI Taxonomy" id="113570"/>
    <lineage>
        <taxon>Bacteria</taxon>
        <taxon>Bacillati</taxon>
        <taxon>Actinomycetota</taxon>
        <taxon>Actinomycetes</taxon>
        <taxon>Micromonosporales</taxon>
        <taxon>Micromonosporaceae</taxon>
        <taxon>Actinoplanes</taxon>
    </lineage>
</organism>
<dbReference type="Gene3D" id="3.20.20.30">
    <property type="entry name" value="Luciferase-like domain"/>
    <property type="match status" value="1"/>
</dbReference>
<dbReference type="NCBIfam" id="TIGR03564">
    <property type="entry name" value="F420_MSMEG_4879"/>
    <property type="match status" value="1"/>
</dbReference>
<reference evidence="3 4" key="1">
    <citation type="submission" date="2021-01" db="EMBL/GenBank/DDBJ databases">
        <title>Whole genome shotgun sequence of Actinoplanes palleronii NBRC 14916.</title>
        <authorList>
            <person name="Komaki H."/>
            <person name="Tamura T."/>
        </authorList>
    </citation>
    <scope>NUCLEOTIDE SEQUENCE [LARGE SCALE GENOMIC DNA]</scope>
    <source>
        <strain evidence="3 4">NBRC 14916</strain>
    </source>
</reference>
<accession>A0ABQ4BGY0</accession>
<keyword evidence="4" id="KW-1185">Reference proteome</keyword>
<dbReference type="InterPro" id="IPR036661">
    <property type="entry name" value="Luciferase-like_sf"/>
</dbReference>
<proteinExistence type="predicted"/>
<dbReference type="InterPro" id="IPR019910">
    <property type="entry name" value="Lucif-like_OxRdtase_MSMEG_4879"/>
</dbReference>
<feature type="domain" description="Luciferase-like" evidence="2">
    <location>
        <begin position="21"/>
        <end position="285"/>
    </location>
</feature>
<dbReference type="SUPFAM" id="SSF51679">
    <property type="entry name" value="Bacterial luciferase-like"/>
    <property type="match status" value="1"/>
</dbReference>